<protein>
    <submittedName>
        <fullName evidence="1">Uncharacterized protein</fullName>
    </submittedName>
</protein>
<dbReference type="AlphaFoldDB" id="A0A8X8GTM6"/>
<proteinExistence type="predicted"/>
<dbReference type="RefSeq" id="WP_002495890.1">
    <property type="nucleotide sequence ID" value="NZ_JAGHKT020000043.1"/>
</dbReference>
<keyword evidence="2" id="KW-1185">Reference proteome</keyword>
<gene>
    <name evidence="1" type="ORF">J7T32_012175</name>
</gene>
<dbReference type="EMBL" id="JAGHKT020000043">
    <property type="protein sequence ID" value="MCM5673479.1"/>
    <property type="molecule type" value="Genomic_DNA"/>
</dbReference>
<comment type="caution">
    <text evidence="1">The sequence shown here is derived from an EMBL/GenBank/DDBJ whole genome shotgun (WGS) entry which is preliminary data.</text>
</comment>
<accession>A0A8X8GTM6</accession>
<dbReference type="Proteomes" id="UP000665944">
    <property type="component" value="Unassembled WGS sequence"/>
</dbReference>
<name>A0A8X8GTM6_STAHO</name>
<evidence type="ECO:0000313" key="2">
    <source>
        <dbReference type="Proteomes" id="UP000665944"/>
    </source>
</evidence>
<reference evidence="1 2" key="1">
    <citation type="submission" date="2022-06" db="EMBL/GenBank/DDBJ databases">
        <title>Staphylococcus hominis ShoR14 genome sequence.</title>
        <authorList>
            <person name="Yeo C.C."/>
            <person name="Chew C.H."/>
            <person name="Che Hamzah A.M."/>
            <person name="Al-Trad E.I."/>
        </authorList>
    </citation>
    <scope>NUCLEOTIDE SEQUENCE [LARGE SCALE GENOMIC DNA]</scope>
    <source>
        <strain evidence="1 2">ShoR14</strain>
    </source>
</reference>
<evidence type="ECO:0000313" key="1">
    <source>
        <dbReference type="EMBL" id="MCM5673479.1"/>
    </source>
</evidence>
<sequence>MKKYRVMFETFIHPAFFFHPCYIVEANSVEEAKEKGQEAFNSHPNNVKLQREIVEVQEIKEEQ</sequence>
<organism evidence="1 2">
    <name type="scientific">Staphylococcus hominis</name>
    <dbReference type="NCBI Taxonomy" id="1290"/>
    <lineage>
        <taxon>Bacteria</taxon>
        <taxon>Bacillati</taxon>
        <taxon>Bacillota</taxon>
        <taxon>Bacilli</taxon>
        <taxon>Bacillales</taxon>
        <taxon>Staphylococcaceae</taxon>
        <taxon>Staphylococcus</taxon>
    </lineage>
</organism>